<protein>
    <submittedName>
        <fullName evidence="1">Uncharacterized protein</fullName>
    </submittedName>
</protein>
<evidence type="ECO:0000313" key="1">
    <source>
        <dbReference type="EMBL" id="KAH3843537.1"/>
    </source>
</evidence>
<dbReference type="EMBL" id="JAIWYP010000004">
    <property type="protein sequence ID" value="KAH3843537.1"/>
    <property type="molecule type" value="Genomic_DNA"/>
</dbReference>
<comment type="caution">
    <text evidence="1">The sequence shown here is derived from an EMBL/GenBank/DDBJ whole genome shotgun (WGS) entry which is preliminary data.</text>
</comment>
<proteinExistence type="predicted"/>
<reference evidence="1" key="2">
    <citation type="submission" date="2020-11" db="EMBL/GenBank/DDBJ databases">
        <authorList>
            <person name="McCartney M.A."/>
            <person name="Auch B."/>
            <person name="Kono T."/>
            <person name="Mallez S."/>
            <person name="Becker A."/>
            <person name="Gohl D.M."/>
            <person name="Silverstein K.A.T."/>
            <person name="Koren S."/>
            <person name="Bechman K.B."/>
            <person name="Herman A."/>
            <person name="Abrahante J.E."/>
            <person name="Garbe J."/>
        </authorList>
    </citation>
    <scope>NUCLEOTIDE SEQUENCE</scope>
    <source>
        <strain evidence="1">Duluth1</strain>
        <tissue evidence="1">Whole animal</tissue>
    </source>
</reference>
<sequence length="191" mass="22121">MATIHPVMCALIPKSGGTIHYQGQLYMLYIHVYLAYTSTRGNYINKCRMPTTCTRPNYTYTYIMLTPVPEVTKHTLPEVNIHKLPEQLQLCIHMSHALTSIRGNYTYTCTMPTPASEYQTKLYIHVHMPTPYRTQLYMLVTMHTHATIHTLLEVTIPTNQQSNYTHMCTKPTSKPEVTIHTCAPYLHQYQR</sequence>
<organism evidence="1 2">
    <name type="scientific">Dreissena polymorpha</name>
    <name type="common">Zebra mussel</name>
    <name type="synonym">Mytilus polymorpha</name>
    <dbReference type="NCBI Taxonomy" id="45954"/>
    <lineage>
        <taxon>Eukaryota</taxon>
        <taxon>Metazoa</taxon>
        <taxon>Spiralia</taxon>
        <taxon>Lophotrochozoa</taxon>
        <taxon>Mollusca</taxon>
        <taxon>Bivalvia</taxon>
        <taxon>Autobranchia</taxon>
        <taxon>Heteroconchia</taxon>
        <taxon>Euheterodonta</taxon>
        <taxon>Imparidentia</taxon>
        <taxon>Neoheterodontei</taxon>
        <taxon>Myida</taxon>
        <taxon>Dreissenoidea</taxon>
        <taxon>Dreissenidae</taxon>
        <taxon>Dreissena</taxon>
    </lineage>
</organism>
<reference evidence="1" key="1">
    <citation type="journal article" date="2019" name="bioRxiv">
        <title>The Genome of the Zebra Mussel, Dreissena polymorpha: A Resource for Invasive Species Research.</title>
        <authorList>
            <person name="McCartney M.A."/>
            <person name="Auch B."/>
            <person name="Kono T."/>
            <person name="Mallez S."/>
            <person name="Zhang Y."/>
            <person name="Obille A."/>
            <person name="Becker A."/>
            <person name="Abrahante J.E."/>
            <person name="Garbe J."/>
            <person name="Badalamenti J.P."/>
            <person name="Herman A."/>
            <person name="Mangelson H."/>
            <person name="Liachko I."/>
            <person name="Sullivan S."/>
            <person name="Sone E.D."/>
            <person name="Koren S."/>
            <person name="Silverstein K.A.T."/>
            <person name="Beckman K.B."/>
            <person name="Gohl D.M."/>
        </authorList>
    </citation>
    <scope>NUCLEOTIDE SEQUENCE</scope>
    <source>
        <strain evidence="1">Duluth1</strain>
        <tissue evidence="1">Whole animal</tissue>
    </source>
</reference>
<evidence type="ECO:0000313" key="2">
    <source>
        <dbReference type="Proteomes" id="UP000828390"/>
    </source>
</evidence>
<dbReference type="AlphaFoldDB" id="A0A9D4KQJ7"/>
<name>A0A9D4KQJ7_DREPO</name>
<dbReference type="Proteomes" id="UP000828390">
    <property type="component" value="Unassembled WGS sequence"/>
</dbReference>
<gene>
    <name evidence="1" type="ORF">DPMN_117057</name>
</gene>
<keyword evidence="2" id="KW-1185">Reference proteome</keyword>
<accession>A0A9D4KQJ7</accession>